<dbReference type="InterPro" id="IPR004176">
    <property type="entry name" value="Clp_R_N"/>
</dbReference>
<evidence type="ECO:0000256" key="2">
    <source>
        <dbReference type="ARBA" id="ARBA00022737"/>
    </source>
</evidence>
<dbReference type="SUPFAM" id="SSF81923">
    <property type="entry name" value="Double Clp-N motif"/>
    <property type="match status" value="1"/>
</dbReference>
<dbReference type="SUPFAM" id="SSF52540">
    <property type="entry name" value="P-loop containing nucleoside triphosphate hydrolases"/>
    <property type="match status" value="2"/>
</dbReference>
<evidence type="ECO:0000256" key="6">
    <source>
        <dbReference type="SAM" id="MobiDB-lite"/>
    </source>
</evidence>
<comment type="caution">
    <text evidence="9">The sequence shown here is derived from an EMBL/GenBank/DDBJ whole genome shotgun (WGS) entry which is preliminary data.</text>
</comment>
<dbReference type="CDD" id="cd19499">
    <property type="entry name" value="RecA-like_ClpB_Hsp104-like"/>
    <property type="match status" value="1"/>
</dbReference>
<dbReference type="Pfam" id="PF02861">
    <property type="entry name" value="Clp_N"/>
    <property type="match status" value="1"/>
</dbReference>
<protein>
    <submittedName>
        <fullName evidence="9">Type VI secretion system ATPase TssH</fullName>
    </submittedName>
</protein>
<evidence type="ECO:0000259" key="7">
    <source>
        <dbReference type="SMART" id="SM00382"/>
    </source>
</evidence>
<dbReference type="RefSeq" id="WP_309038296.1">
    <property type="nucleotide sequence ID" value="NZ_JAVIFY010000001.1"/>
</dbReference>
<dbReference type="InterPro" id="IPR003593">
    <property type="entry name" value="AAA+_ATPase"/>
</dbReference>
<dbReference type="InterPro" id="IPR003959">
    <property type="entry name" value="ATPase_AAA_core"/>
</dbReference>
<dbReference type="InterPro" id="IPR050130">
    <property type="entry name" value="ClpA_ClpB"/>
</dbReference>
<feature type="domain" description="Clp ATPase C-terminal" evidence="8">
    <location>
        <begin position="814"/>
        <end position="907"/>
    </location>
</feature>
<evidence type="ECO:0000259" key="8">
    <source>
        <dbReference type="SMART" id="SM01086"/>
    </source>
</evidence>
<dbReference type="PANTHER" id="PTHR11638">
    <property type="entry name" value="ATP-DEPENDENT CLP PROTEASE"/>
    <property type="match status" value="1"/>
</dbReference>
<dbReference type="SMART" id="SM01086">
    <property type="entry name" value="ClpB_D2-small"/>
    <property type="match status" value="1"/>
</dbReference>
<name>A0ABU1B856_PSEHA</name>
<feature type="compositionally biased region" description="Polar residues" evidence="6">
    <location>
        <begin position="160"/>
        <end position="176"/>
    </location>
</feature>
<dbReference type="InterPro" id="IPR018368">
    <property type="entry name" value="ClpA/B_CS1"/>
</dbReference>
<dbReference type="InterPro" id="IPR027417">
    <property type="entry name" value="P-loop_NTPase"/>
</dbReference>
<keyword evidence="4" id="KW-0067">ATP-binding</keyword>
<dbReference type="InterPro" id="IPR017729">
    <property type="entry name" value="ATPase_T6SS_ClpV1"/>
</dbReference>
<dbReference type="InterPro" id="IPR001270">
    <property type="entry name" value="ClpA/B"/>
</dbReference>
<keyword evidence="5" id="KW-0143">Chaperone</keyword>
<dbReference type="Pfam" id="PF00004">
    <property type="entry name" value="AAA"/>
    <property type="match status" value="1"/>
</dbReference>
<dbReference type="EMBL" id="JAVIFY010000001">
    <property type="protein sequence ID" value="MDQ9090412.1"/>
    <property type="molecule type" value="Genomic_DNA"/>
</dbReference>
<sequence>MDAKGIKQLIDKLNGHTATALESAAGFASSRSHFEVLPEHLLIKLMEEGSSGDLEQIFHFFNINQDAVWHELLDFLNRQPAGNQSKPVFSRRLYEWLERAWLSANVQHKSDWINGAALIDALTELLPYSPVLQLPALLDKIDSRFLAENLDKICQNSSERLNPQAKTAPQAHSSGQSEGGALDEYCEDLTDKAKRGKIDPVLGRNDEIRMMVDVLCRRRKNNPILVGDPGVGKTAVVEGFAQRIIDGQVPDELKGVRLLVLDMGLLQAGAGVKGEFERRLKTVIDEVKNSTTPIIMFIDEAHTLIGAGGDAGMSDAANLLKPALARGELRTVAATTWSEYKKYFERDAALERRFQLIKVDEPTEQAAQLMLAGLKEKYQQHHNIQITDDAIEAAVVLSARYITGRQLPDKAIDVLDTAAARVRMSFATDPAAIESEREHINYLQTRIASIASESEQGLAVDMDKLLYLQQELTTSQEKLAALTSARESQIATLSQINEFKHATNASEQDSAALLSLRQALKEQNSQDNGLFSEVDADAVAQIISQWTGVPVGAMVKDQISNLINLETAIGQEVIGQQAGMAKIAQALRVSKAGISNEQGPLGVFLLAGPSGVGKTETARCLAKQLFGGEKFLTTINMSEYQESHTVSQLKGSPPGYVGYGEGGVLTEAVRQRPYSVILLDEVEKAHKDVLNMFYQVFERGTMRDGEGREIDFKNTVIIMTSNLGSAELIDACTPPTVIDLSPQGDEESLHDQQTENQQAINDALNPTDAPINEDGSPWQVPSIAALSELIKPQLLQFFAPALLARMQVVPYLALDKEALQAIVSLKLEAIANRLAANHKMQLRVDESVLNKLTQQCQLSDSGARMVNAVIERQILPGIAKSILEFMAQEDMPDILTLTVDEQDEITAIFADNA</sequence>
<dbReference type="SMART" id="SM00382">
    <property type="entry name" value="AAA"/>
    <property type="match status" value="2"/>
</dbReference>
<dbReference type="Pfam" id="PF10431">
    <property type="entry name" value="ClpB_D2-small"/>
    <property type="match status" value="1"/>
</dbReference>
<proteinExistence type="inferred from homology"/>
<keyword evidence="3" id="KW-0547">Nucleotide-binding</keyword>
<keyword evidence="10" id="KW-1185">Reference proteome</keyword>
<evidence type="ECO:0000313" key="10">
    <source>
        <dbReference type="Proteomes" id="UP001226574"/>
    </source>
</evidence>
<dbReference type="PANTHER" id="PTHR11638:SF181">
    <property type="entry name" value="ATPASE SUBUNIT OF ATP-DEPENDENT PROTEASE"/>
    <property type="match status" value="1"/>
</dbReference>
<dbReference type="Pfam" id="PF07724">
    <property type="entry name" value="AAA_2"/>
    <property type="match status" value="1"/>
</dbReference>
<accession>A0ABU1B856</accession>
<comment type="similarity">
    <text evidence="1">Belongs to the ClpA/ClpB family.</text>
</comment>
<reference evidence="9 10" key="1">
    <citation type="submission" date="2023-08" db="EMBL/GenBank/DDBJ databases">
        <title>Pseudoalteromonas haloplanktis LL1 genome.</title>
        <authorList>
            <person name="Wu S."/>
        </authorList>
    </citation>
    <scope>NUCLEOTIDE SEQUENCE [LARGE SCALE GENOMIC DNA]</scope>
    <source>
        <strain evidence="9 10">LL1</strain>
    </source>
</reference>
<dbReference type="CDD" id="cd00009">
    <property type="entry name" value="AAA"/>
    <property type="match status" value="1"/>
</dbReference>
<dbReference type="InterPro" id="IPR019489">
    <property type="entry name" value="Clp_ATPase_C"/>
</dbReference>
<evidence type="ECO:0000313" key="9">
    <source>
        <dbReference type="EMBL" id="MDQ9090412.1"/>
    </source>
</evidence>
<dbReference type="InterPro" id="IPR041546">
    <property type="entry name" value="ClpA/ClpB_AAA_lid"/>
</dbReference>
<dbReference type="PRINTS" id="PR00300">
    <property type="entry name" value="CLPPROTEASEA"/>
</dbReference>
<dbReference type="NCBIfam" id="TIGR03345">
    <property type="entry name" value="VI_ClpV1"/>
    <property type="match status" value="1"/>
</dbReference>
<evidence type="ECO:0000256" key="3">
    <source>
        <dbReference type="ARBA" id="ARBA00022741"/>
    </source>
</evidence>
<feature type="domain" description="AAA+ ATPase" evidence="7">
    <location>
        <begin position="219"/>
        <end position="364"/>
    </location>
</feature>
<dbReference type="PROSITE" id="PS00870">
    <property type="entry name" value="CLPAB_1"/>
    <property type="match status" value="1"/>
</dbReference>
<dbReference type="InterPro" id="IPR036628">
    <property type="entry name" value="Clp_N_dom_sf"/>
</dbReference>
<keyword evidence="2" id="KW-0677">Repeat</keyword>
<feature type="domain" description="AAA+ ATPase" evidence="7">
    <location>
        <begin position="600"/>
        <end position="745"/>
    </location>
</feature>
<dbReference type="Gene3D" id="3.40.50.300">
    <property type="entry name" value="P-loop containing nucleotide triphosphate hydrolases"/>
    <property type="match status" value="3"/>
</dbReference>
<evidence type="ECO:0000256" key="1">
    <source>
        <dbReference type="ARBA" id="ARBA00008675"/>
    </source>
</evidence>
<dbReference type="Gene3D" id="1.10.8.60">
    <property type="match status" value="1"/>
</dbReference>
<organism evidence="9 10">
    <name type="scientific">Pseudoalteromonas haloplanktis</name>
    <name type="common">Alteromonas haloplanktis</name>
    <dbReference type="NCBI Taxonomy" id="228"/>
    <lineage>
        <taxon>Bacteria</taxon>
        <taxon>Pseudomonadati</taxon>
        <taxon>Pseudomonadota</taxon>
        <taxon>Gammaproteobacteria</taxon>
        <taxon>Alteromonadales</taxon>
        <taxon>Pseudoalteromonadaceae</taxon>
        <taxon>Pseudoalteromonas</taxon>
    </lineage>
</organism>
<dbReference type="Proteomes" id="UP001226574">
    <property type="component" value="Unassembled WGS sequence"/>
</dbReference>
<dbReference type="Gene3D" id="1.10.1780.10">
    <property type="entry name" value="Clp, N-terminal domain"/>
    <property type="match status" value="1"/>
</dbReference>
<evidence type="ECO:0000256" key="4">
    <source>
        <dbReference type="ARBA" id="ARBA00022840"/>
    </source>
</evidence>
<evidence type="ECO:0000256" key="5">
    <source>
        <dbReference type="ARBA" id="ARBA00023186"/>
    </source>
</evidence>
<dbReference type="Pfam" id="PF17871">
    <property type="entry name" value="AAA_lid_9"/>
    <property type="match status" value="1"/>
</dbReference>
<feature type="region of interest" description="Disordered" evidence="6">
    <location>
        <begin position="160"/>
        <end position="181"/>
    </location>
</feature>
<gene>
    <name evidence="9" type="primary">tssH</name>
    <name evidence="9" type="ORF">RC083_02255</name>
</gene>